<protein>
    <submittedName>
        <fullName evidence="1">Acetyl-CoA carboxyl transferase</fullName>
    </submittedName>
</protein>
<comment type="caution">
    <text evidence="1">The sequence shown here is derived from an EMBL/GenBank/DDBJ whole genome shotgun (WGS) entry which is preliminary data.</text>
</comment>
<gene>
    <name evidence="1" type="ORF">NS331_12325</name>
</gene>
<dbReference type="GO" id="GO:0016740">
    <property type="term" value="F:transferase activity"/>
    <property type="evidence" value="ECO:0007669"/>
    <property type="project" value="UniProtKB-KW"/>
</dbReference>
<reference evidence="1 2" key="1">
    <citation type="journal article" date="2016" name="Front. Microbiol.">
        <title>Genomic Resource of Rice Seed Associated Bacteria.</title>
        <authorList>
            <person name="Midha S."/>
            <person name="Bansal K."/>
            <person name="Sharma S."/>
            <person name="Kumar N."/>
            <person name="Patil P.P."/>
            <person name="Chaudhry V."/>
            <person name="Patil P.B."/>
        </authorList>
    </citation>
    <scope>NUCLEOTIDE SEQUENCE [LARGE SCALE GENOMIC DNA]</scope>
    <source>
        <strain evidence="1 2">NS331</strain>
    </source>
</reference>
<dbReference type="RefSeq" id="WP_058642276.1">
    <property type="nucleotide sequence ID" value="NZ_LDSL01000070.1"/>
</dbReference>
<accession>A0A147GUZ5</accession>
<dbReference type="EMBL" id="LDSL01000070">
    <property type="protein sequence ID" value="KTT21446.1"/>
    <property type="molecule type" value="Genomic_DNA"/>
</dbReference>
<dbReference type="Pfam" id="PF11943">
    <property type="entry name" value="DUF3460"/>
    <property type="match status" value="1"/>
</dbReference>
<dbReference type="PATRIC" id="fig|433924.3.peg.4519"/>
<evidence type="ECO:0000313" key="1">
    <source>
        <dbReference type="EMBL" id="KTT21446.1"/>
    </source>
</evidence>
<proteinExistence type="predicted"/>
<sequence length="68" mass="7926">MSIFGRPHYTSDATQFIEKLREQKPTLEAEQRAGRALLWDKQIDRQTQAEFEAAAVSQQPYVYQTKSH</sequence>
<name>A0A147GUZ5_9BURK</name>
<dbReference type="Proteomes" id="UP000072741">
    <property type="component" value="Unassembled WGS sequence"/>
</dbReference>
<dbReference type="AlphaFoldDB" id="A0A147GUZ5"/>
<dbReference type="OrthoDB" id="5296692at2"/>
<organism evidence="1 2">
    <name type="scientific">Pseudacidovorax intermedius</name>
    <dbReference type="NCBI Taxonomy" id="433924"/>
    <lineage>
        <taxon>Bacteria</taxon>
        <taxon>Pseudomonadati</taxon>
        <taxon>Pseudomonadota</taxon>
        <taxon>Betaproteobacteria</taxon>
        <taxon>Burkholderiales</taxon>
        <taxon>Comamonadaceae</taxon>
        <taxon>Pseudacidovorax</taxon>
    </lineage>
</organism>
<dbReference type="InterPro" id="IPR021853">
    <property type="entry name" value="DUF3460"/>
</dbReference>
<keyword evidence="2" id="KW-1185">Reference proteome</keyword>
<keyword evidence="1" id="KW-0808">Transferase</keyword>
<evidence type="ECO:0000313" key="2">
    <source>
        <dbReference type="Proteomes" id="UP000072741"/>
    </source>
</evidence>